<dbReference type="PANTHER" id="PTHR13369">
    <property type="match status" value="1"/>
</dbReference>
<dbReference type="InterPro" id="IPR025714">
    <property type="entry name" value="Methyltranfer_dom"/>
</dbReference>
<dbReference type="GO" id="GO:0008168">
    <property type="term" value="F:methyltransferase activity"/>
    <property type="evidence" value="ECO:0007669"/>
    <property type="project" value="UniProtKB-KW"/>
</dbReference>
<dbReference type="EMBL" id="FQXG01000001">
    <property type="protein sequence ID" value="SHG86785.1"/>
    <property type="molecule type" value="Genomic_DNA"/>
</dbReference>
<dbReference type="OrthoDB" id="5298194at2"/>
<dbReference type="Pfam" id="PF13679">
    <property type="entry name" value="Methyltransf_32"/>
    <property type="match status" value="1"/>
</dbReference>
<organism evidence="2 3">
    <name type="scientific">Ferrimonas marina</name>
    <dbReference type="NCBI Taxonomy" id="299255"/>
    <lineage>
        <taxon>Bacteria</taxon>
        <taxon>Pseudomonadati</taxon>
        <taxon>Pseudomonadota</taxon>
        <taxon>Gammaproteobacteria</taxon>
        <taxon>Alteromonadales</taxon>
        <taxon>Ferrimonadaceae</taxon>
        <taxon>Ferrimonas</taxon>
    </lineage>
</organism>
<dbReference type="STRING" id="299255.SAMN02745129_0971"/>
<keyword evidence="3" id="KW-1185">Reference proteome</keyword>
<accession>A0A1M5NBC7</accession>
<keyword evidence="2" id="KW-0808">Transferase</keyword>
<protein>
    <submittedName>
        <fullName evidence="2">Methyltransferase domain-containing protein</fullName>
    </submittedName>
</protein>
<reference evidence="2 3" key="1">
    <citation type="submission" date="2016-11" db="EMBL/GenBank/DDBJ databases">
        <authorList>
            <person name="Jaros S."/>
            <person name="Januszkiewicz K."/>
            <person name="Wedrychowicz H."/>
        </authorList>
    </citation>
    <scope>NUCLEOTIDE SEQUENCE [LARGE SCALE GENOMIC DNA]</scope>
    <source>
        <strain evidence="2 3">DSM 16917</strain>
    </source>
</reference>
<feature type="domain" description="Methyltransferase" evidence="1">
    <location>
        <begin position="120"/>
        <end position="225"/>
    </location>
</feature>
<proteinExistence type="predicted"/>
<dbReference type="GO" id="GO:0032259">
    <property type="term" value="P:methylation"/>
    <property type="evidence" value="ECO:0007669"/>
    <property type="project" value="UniProtKB-KW"/>
</dbReference>
<dbReference type="PANTHER" id="PTHR13369:SF0">
    <property type="entry name" value="GLUTATHIONE S-TRANSFERASE C-TERMINAL DOMAIN-CONTAINING PROTEIN"/>
    <property type="match status" value="1"/>
</dbReference>
<name>A0A1M5NBC7_9GAMM</name>
<evidence type="ECO:0000313" key="3">
    <source>
        <dbReference type="Proteomes" id="UP000184268"/>
    </source>
</evidence>
<gene>
    <name evidence="2" type="ORF">SAMN02745129_0971</name>
</gene>
<evidence type="ECO:0000313" key="2">
    <source>
        <dbReference type="EMBL" id="SHG86785.1"/>
    </source>
</evidence>
<sequence>MNHDQALTAVTQQLIQWQAVWRANPYQDLFPRWLQQHPELEQALMALCHRDVQVLEQDEAALAHWLQQQGGLKGLPALPKVAISEPVLDYRPNPRQFAHIPGRKWTQILGFSAHIPSLNLPFVEWCAGKGHLGRLLSLAQQQPVLSLEYDAPLVAAGNQLAQRAGAQQQCVQQDVLDPACQQHLKQQQHAVALHACGDLHVQLMRLASAKKTQAISLSPCCYHLTADEHYQPLSAQAQTQPLLLSRQELRLAVLETATAPRRVRRLRSREMSYRLACRWLYQQLLGQPAPNLSSVPKQRLGHGFADFARFAFGQWQQPLAGDAPLAEALVQGRQQWRRLRRLELLRQTFRPYLERYLVLDRIRYLEEQGYRVELTRFAQREVTPRSYLIQAQWQESQPSTPSMV</sequence>
<dbReference type="RefSeq" id="WP_067654542.1">
    <property type="nucleotide sequence ID" value="NZ_FQXG01000001.1"/>
</dbReference>
<dbReference type="Proteomes" id="UP000184268">
    <property type="component" value="Unassembled WGS sequence"/>
</dbReference>
<evidence type="ECO:0000259" key="1">
    <source>
        <dbReference type="Pfam" id="PF13679"/>
    </source>
</evidence>
<dbReference type="AlphaFoldDB" id="A0A1M5NBC7"/>
<keyword evidence="2" id="KW-0489">Methyltransferase</keyword>